<organism evidence="3 4">
    <name type="scientific">Ricinus communis</name>
    <name type="common">Castor bean</name>
    <dbReference type="NCBI Taxonomy" id="3988"/>
    <lineage>
        <taxon>Eukaryota</taxon>
        <taxon>Viridiplantae</taxon>
        <taxon>Streptophyta</taxon>
        <taxon>Embryophyta</taxon>
        <taxon>Tracheophyta</taxon>
        <taxon>Spermatophyta</taxon>
        <taxon>Magnoliopsida</taxon>
        <taxon>eudicotyledons</taxon>
        <taxon>Gunneridae</taxon>
        <taxon>Pentapetalae</taxon>
        <taxon>rosids</taxon>
        <taxon>fabids</taxon>
        <taxon>Malpighiales</taxon>
        <taxon>Euphorbiaceae</taxon>
        <taxon>Acalyphoideae</taxon>
        <taxon>Acalypheae</taxon>
        <taxon>Ricinus</taxon>
    </lineage>
</organism>
<name>B9RK09_RICCO</name>
<feature type="signal peptide" evidence="1">
    <location>
        <begin position="1"/>
        <end position="25"/>
    </location>
</feature>
<dbReference type="STRING" id="3988.B9RK09"/>
<feature type="chain" id="PRO_5002888432" description="Expansin-like EG45 domain-containing protein" evidence="1">
    <location>
        <begin position="26"/>
        <end position="140"/>
    </location>
</feature>
<dbReference type="PANTHER" id="PTHR47480">
    <property type="entry name" value="EG45-LIKE DOMAIN CONTAINING PROTEIN"/>
    <property type="match status" value="1"/>
</dbReference>
<reference evidence="4" key="1">
    <citation type="journal article" date="2010" name="Nat. Biotechnol.">
        <title>Draft genome sequence of the oilseed species Ricinus communis.</title>
        <authorList>
            <person name="Chan A.P."/>
            <person name="Crabtree J."/>
            <person name="Zhao Q."/>
            <person name="Lorenzi H."/>
            <person name="Orvis J."/>
            <person name="Puiu D."/>
            <person name="Melake-Berhan A."/>
            <person name="Jones K.M."/>
            <person name="Redman J."/>
            <person name="Chen G."/>
            <person name="Cahoon E.B."/>
            <person name="Gedil M."/>
            <person name="Stanke M."/>
            <person name="Haas B.J."/>
            <person name="Wortman J.R."/>
            <person name="Fraser-Liggett C.M."/>
            <person name="Ravel J."/>
            <person name="Rabinowicz P.D."/>
        </authorList>
    </citation>
    <scope>NUCLEOTIDE SEQUENCE [LARGE SCALE GENOMIC DNA]</scope>
    <source>
        <strain evidence="4">cv. Hale</strain>
    </source>
</reference>
<dbReference type="InterPro" id="IPR007112">
    <property type="entry name" value="Expansin/allergen_DPBB_dom"/>
</dbReference>
<keyword evidence="4" id="KW-1185">Reference proteome</keyword>
<dbReference type="PANTHER" id="PTHR47480:SF15">
    <property type="entry name" value="RARE LIPOPROTEIN A-LIKE DOUBLE-PSI BETA-BARREL PROTEIN"/>
    <property type="match status" value="1"/>
</dbReference>
<keyword evidence="1" id="KW-0732">Signal</keyword>
<dbReference type="InParanoid" id="B9RK09"/>
<proteinExistence type="predicted"/>
<evidence type="ECO:0000256" key="1">
    <source>
        <dbReference type="SAM" id="SignalP"/>
    </source>
</evidence>
<dbReference type="Gene3D" id="2.40.40.10">
    <property type="entry name" value="RlpA-like domain"/>
    <property type="match status" value="1"/>
</dbReference>
<accession>B9RK09</accession>
<dbReference type="AlphaFoldDB" id="B9RK09"/>
<dbReference type="EMBL" id="EQ973784">
    <property type="protein sequence ID" value="EEF48317.1"/>
    <property type="molecule type" value="Genomic_DNA"/>
</dbReference>
<evidence type="ECO:0000313" key="3">
    <source>
        <dbReference type="EMBL" id="EEF48317.1"/>
    </source>
</evidence>
<dbReference type="OrthoDB" id="587249at2759"/>
<feature type="domain" description="Expansin-like EG45" evidence="2">
    <location>
        <begin position="39"/>
        <end position="140"/>
    </location>
</feature>
<dbReference type="InterPro" id="IPR009009">
    <property type="entry name" value="RlpA-like_DPBB"/>
</dbReference>
<dbReference type="Pfam" id="PF03330">
    <property type="entry name" value="DPBB_1"/>
    <property type="match status" value="1"/>
</dbReference>
<dbReference type="PROSITE" id="PS50842">
    <property type="entry name" value="EXPANSIN_EG45"/>
    <property type="match status" value="1"/>
</dbReference>
<dbReference type="Proteomes" id="UP000008311">
    <property type="component" value="Unassembled WGS sequence"/>
</dbReference>
<evidence type="ECO:0000313" key="4">
    <source>
        <dbReference type="Proteomes" id="UP000008311"/>
    </source>
</evidence>
<dbReference type="InterPro" id="IPR036908">
    <property type="entry name" value="RlpA-like_sf"/>
</dbReference>
<evidence type="ECO:0000259" key="2">
    <source>
        <dbReference type="PROSITE" id="PS50842"/>
    </source>
</evidence>
<dbReference type="SUPFAM" id="SSF50685">
    <property type="entry name" value="Barwin-like endoglucanases"/>
    <property type="match status" value="1"/>
</dbReference>
<dbReference type="CDD" id="cd22269">
    <property type="entry name" value="DPBB_EG45-like"/>
    <property type="match status" value="1"/>
</dbReference>
<gene>
    <name evidence="3" type="ORF">RCOM_1053870</name>
</gene>
<dbReference type="eggNOG" id="ENOG502S147">
    <property type="taxonomic scope" value="Eukaryota"/>
</dbReference>
<dbReference type="KEGG" id="rcu:8284854"/>
<protein>
    <recommendedName>
        <fullName evidence="2">Expansin-like EG45 domain-containing protein</fullName>
    </recommendedName>
</protein>
<sequence length="140" mass="15036">MRKTQQSSSCLFLFLFATFFHHSFGDVGTAAQFGPPYLPTACFGNDASAFPPNNLFAAAGEGIWDNGSSCGREYYVSCISAAVRGTCKPDQTIRVKIVDRAQTSVTRPSRPGATIVLSEVGFGKIANPAAPYVNVEYQQV</sequence>